<evidence type="ECO:0000313" key="3">
    <source>
        <dbReference type="EMBL" id="KAG7309125.1"/>
    </source>
</evidence>
<protein>
    <submittedName>
        <fullName evidence="3">Uncharacterized protein</fullName>
    </submittedName>
</protein>
<keyword evidence="2" id="KW-1133">Transmembrane helix</keyword>
<feature type="transmembrane region" description="Helical" evidence="2">
    <location>
        <begin position="7"/>
        <end position="27"/>
    </location>
</feature>
<reference evidence="3 4" key="1">
    <citation type="submission" date="2021-06" db="EMBL/GenBank/DDBJ databases">
        <title>A haploid diamondback moth (Plutella xylostella L.) genome assembly resolves 31 chromosomes and identifies a diamide resistance mutation.</title>
        <authorList>
            <person name="Ward C.M."/>
            <person name="Perry K.D."/>
            <person name="Baker G."/>
            <person name="Powis K."/>
            <person name="Heckel D.G."/>
            <person name="Baxter S.W."/>
        </authorList>
    </citation>
    <scope>NUCLEOTIDE SEQUENCE [LARGE SCALE GENOMIC DNA]</scope>
    <source>
        <strain evidence="3 4">LV</strain>
        <tissue evidence="3">Single pupa</tissue>
    </source>
</reference>
<evidence type="ECO:0000256" key="1">
    <source>
        <dbReference type="SAM" id="MobiDB-lite"/>
    </source>
</evidence>
<dbReference type="EMBL" id="JAHIBW010000007">
    <property type="protein sequence ID" value="KAG7309125.1"/>
    <property type="molecule type" value="Genomic_DNA"/>
</dbReference>
<keyword evidence="4" id="KW-1185">Reference proteome</keyword>
<proteinExistence type="predicted"/>
<keyword evidence="2" id="KW-0812">Transmembrane</keyword>
<name>A0ABQ7QVQ8_PLUXY</name>
<feature type="compositionally biased region" description="Basic and acidic residues" evidence="1">
    <location>
        <begin position="44"/>
        <end position="54"/>
    </location>
</feature>
<organism evidence="3 4">
    <name type="scientific">Plutella xylostella</name>
    <name type="common">Diamondback moth</name>
    <name type="synonym">Plutella maculipennis</name>
    <dbReference type="NCBI Taxonomy" id="51655"/>
    <lineage>
        <taxon>Eukaryota</taxon>
        <taxon>Metazoa</taxon>
        <taxon>Ecdysozoa</taxon>
        <taxon>Arthropoda</taxon>
        <taxon>Hexapoda</taxon>
        <taxon>Insecta</taxon>
        <taxon>Pterygota</taxon>
        <taxon>Neoptera</taxon>
        <taxon>Endopterygota</taxon>
        <taxon>Lepidoptera</taxon>
        <taxon>Glossata</taxon>
        <taxon>Ditrysia</taxon>
        <taxon>Yponomeutoidea</taxon>
        <taxon>Plutellidae</taxon>
        <taxon>Plutella</taxon>
    </lineage>
</organism>
<dbReference type="Proteomes" id="UP000823941">
    <property type="component" value="Chromosome 7"/>
</dbReference>
<keyword evidence="2" id="KW-0472">Membrane</keyword>
<sequence length="68" mass="7752">MDKIEQLKLLFITTSMAAGLAYSYGLFDKPEYRGKPHQTNAGRNHADEEPKDQARTQQNHLKNSTDKC</sequence>
<gene>
    <name evidence="3" type="ORF">JYU34_005045</name>
</gene>
<accession>A0ABQ7QVQ8</accession>
<comment type="caution">
    <text evidence="3">The sequence shown here is derived from an EMBL/GenBank/DDBJ whole genome shotgun (WGS) entry which is preliminary data.</text>
</comment>
<evidence type="ECO:0000256" key="2">
    <source>
        <dbReference type="SAM" id="Phobius"/>
    </source>
</evidence>
<feature type="region of interest" description="Disordered" evidence="1">
    <location>
        <begin position="29"/>
        <end position="68"/>
    </location>
</feature>
<evidence type="ECO:0000313" key="4">
    <source>
        <dbReference type="Proteomes" id="UP000823941"/>
    </source>
</evidence>